<sequence>MLEEIPENDDETYIDVIDKRLEKNSEIDLETLGKFAKKIVEETAPSKRPLEMNVILLDPEDISALNEKHLSKSGPTDVLAFPIDEPGDETDGHVYLMGDVCICIEVAERQAEEKGLNFEDEIALLLTHGILHLLGYDHHEESTEVEMKKMEKILIERHVKHLRVNDV</sequence>
<evidence type="ECO:0000256" key="6">
    <source>
        <dbReference type="ARBA" id="ARBA00022801"/>
    </source>
</evidence>
<evidence type="ECO:0000256" key="5">
    <source>
        <dbReference type="ARBA" id="ARBA00022759"/>
    </source>
</evidence>
<dbReference type="PANTHER" id="PTHR46986">
    <property type="entry name" value="ENDORIBONUCLEASE YBEY, CHLOROPLASTIC"/>
    <property type="match status" value="1"/>
</dbReference>
<keyword evidence="7" id="KW-0862">Zinc</keyword>
<dbReference type="PROSITE" id="PS01306">
    <property type="entry name" value="UPF0054"/>
    <property type="match status" value="1"/>
</dbReference>
<keyword evidence="5" id="KW-0255">Endonuclease</keyword>
<dbReference type="PANTHER" id="PTHR46986:SF1">
    <property type="entry name" value="ENDORIBONUCLEASE YBEY, CHLOROPLASTIC"/>
    <property type="match status" value="1"/>
</dbReference>
<keyword evidence="3" id="KW-0540">Nuclease</keyword>
<accession>A0A382DLT1</accession>
<dbReference type="EMBL" id="UINC01039751">
    <property type="protein sequence ID" value="SVB38691.1"/>
    <property type="molecule type" value="Genomic_DNA"/>
</dbReference>
<dbReference type="GO" id="GO:0004519">
    <property type="term" value="F:endonuclease activity"/>
    <property type="evidence" value="ECO:0007669"/>
    <property type="project" value="UniProtKB-KW"/>
</dbReference>
<gene>
    <name evidence="8" type="ORF">METZ01_LOCUS191545</name>
</gene>
<keyword evidence="4" id="KW-0479">Metal-binding</keyword>
<dbReference type="InterPro" id="IPR020549">
    <property type="entry name" value="YbeY_CS"/>
</dbReference>
<dbReference type="InterPro" id="IPR002036">
    <property type="entry name" value="YbeY"/>
</dbReference>
<protein>
    <submittedName>
        <fullName evidence="8">Uncharacterized protein</fullName>
    </submittedName>
</protein>
<dbReference type="Pfam" id="PF02130">
    <property type="entry name" value="YbeY"/>
    <property type="match status" value="1"/>
</dbReference>
<proteinExistence type="inferred from homology"/>
<evidence type="ECO:0000313" key="8">
    <source>
        <dbReference type="EMBL" id="SVB38691.1"/>
    </source>
</evidence>
<dbReference type="NCBIfam" id="TIGR00043">
    <property type="entry name" value="rRNA maturation RNase YbeY"/>
    <property type="match status" value="1"/>
</dbReference>
<evidence type="ECO:0000256" key="1">
    <source>
        <dbReference type="ARBA" id="ARBA00001947"/>
    </source>
</evidence>
<comment type="similarity">
    <text evidence="2">Belongs to the endoribonuclease YbeY family.</text>
</comment>
<dbReference type="SUPFAM" id="SSF55486">
    <property type="entry name" value="Metalloproteases ('zincins'), catalytic domain"/>
    <property type="match status" value="1"/>
</dbReference>
<evidence type="ECO:0000256" key="4">
    <source>
        <dbReference type="ARBA" id="ARBA00022723"/>
    </source>
</evidence>
<evidence type="ECO:0000256" key="3">
    <source>
        <dbReference type="ARBA" id="ARBA00022722"/>
    </source>
</evidence>
<organism evidence="8">
    <name type="scientific">marine metagenome</name>
    <dbReference type="NCBI Taxonomy" id="408172"/>
    <lineage>
        <taxon>unclassified sequences</taxon>
        <taxon>metagenomes</taxon>
        <taxon>ecological metagenomes</taxon>
    </lineage>
</organism>
<name>A0A382DLT1_9ZZZZ</name>
<dbReference type="AlphaFoldDB" id="A0A382DLT1"/>
<reference evidence="8" key="1">
    <citation type="submission" date="2018-05" db="EMBL/GenBank/DDBJ databases">
        <authorList>
            <person name="Lanie J.A."/>
            <person name="Ng W.-L."/>
            <person name="Kazmierczak K.M."/>
            <person name="Andrzejewski T.M."/>
            <person name="Davidsen T.M."/>
            <person name="Wayne K.J."/>
            <person name="Tettelin H."/>
            <person name="Glass J.I."/>
            <person name="Rusch D."/>
            <person name="Podicherti R."/>
            <person name="Tsui H.-C.T."/>
            <person name="Winkler M.E."/>
        </authorList>
    </citation>
    <scope>NUCLEOTIDE SEQUENCE</scope>
</reference>
<comment type="cofactor">
    <cofactor evidence="1">
        <name>Zn(2+)</name>
        <dbReference type="ChEBI" id="CHEBI:29105"/>
    </cofactor>
</comment>
<dbReference type="GO" id="GO:0046872">
    <property type="term" value="F:metal ion binding"/>
    <property type="evidence" value="ECO:0007669"/>
    <property type="project" value="UniProtKB-KW"/>
</dbReference>
<dbReference type="HAMAP" id="MF_00009">
    <property type="entry name" value="Endoribonucl_YbeY"/>
    <property type="match status" value="1"/>
</dbReference>
<keyword evidence="6" id="KW-0378">Hydrolase</keyword>
<dbReference type="Gene3D" id="3.40.390.30">
    <property type="entry name" value="Metalloproteases ('zincins'), catalytic domain"/>
    <property type="match status" value="1"/>
</dbReference>
<dbReference type="GO" id="GO:0006364">
    <property type="term" value="P:rRNA processing"/>
    <property type="evidence" value="ECO:0007669"/>
    <property type="project" value="InterPro"/>
</dbReference>
<evidence type="ECO:0000256" key="7">
    <source>
        <dbReference type="ARBA" id="ARBA00022833"/>
    </source>
</evidence>
<dbReference type="GO" id="GO:0004222">
    <property type="term" value="F:metalloendopeptidase activity"/>
    <property type="evidence" value="ECO:0007669"/>
    <property type="project" value="InterPro"/>
</dbReference>
<dbReference type="InterPro" id="IPR023091">
    <property type="entry name" value="MetalPrtase_cat_dom_sf_prd"/>
</dbReference>
<evidence type="ECO:0000256" key="2">
    <source>
        <dbReference type="ARBA" id="ARBA00010875"/>
    </source>
</evidence>